<dbReference type="AlphaFoldDB" id="A0A5E4MQN3"/>
<sequence length="190" mass="21726">MGHTEPNVEWIVDLLDCYAKEYEDDIRSGKAKTFPVTDSLSLLQKFKMWRPLPLVPLSVAVTESFTPNSLDSESRHTTIIEVPNGPHCLYSHMSFIIRENFAGTQDGQPDVGHHIVERSVEYASQYNISDGGGENEIAGGDRQKCLERSKVHLPAKTSWYHRLFSYETNQKDHGNREPRVPFKVKRMPIR</sequence>
<proteinExistence type="predicted"/>
<keyword evidence="2" id="KW-1185">Reference proteome</keyword>
<accession>A0A5E4MQN3</accession>
<dbReference type="Proteomes" id="UP000325440">
    <property type="component" value="Unassembled WGS sequence"/>
</dbReference>
<evidence type="ECO:0000313" key="1">
    <source>
        <dbReference type="EMBL" id="VVC34607.1"/>
    </source>
</evidence>
<dbReference type="EMBL" id="CABPRJ010001002">
    <property type="protein sequence ID" value="VVC34607.1"/>
    <property type="molecule type" value="Genomic_DNA"/>
</dbReference>
<protein>
    <submittedName>
        <fullName evidence="1">Uncharacterized protein</fullName>
    </submittedName>
</protein>
<evidence type="ECO:0000313" key="2">
    <source>
        <dbReference type="Proteomes" id="UP000325440"/>
    </source>
</evidence>
<gene>
    <name evidence="1" type="ORF">CINCED_3A006287</name>
</gene>
<organism evidence="1 2">
    <name type="scientific">Cinara cedri</name>
    <dbReference type="NCBI Taxonomy" id="506608"/>
    <lineage>
        <taxon>Eukaryota</taxon>
        <taxon>Metazoa</taxon>
        <taxon>Ecdysozoa</taxon>
        <taxon>Arthropoda</taxon>
        <taxon>Hexapoda</taxon>
        <taxon>Insecta</taxon>
        <taxon>Pterygota</taxon>
        <taxon>Neoptera</taxon>
        <taxon>Paraneoptera</taxon>
        <taxon>Hemiptera</taxon>
        <taxon>Sternorrhyncha</taxon>
        <taxon>Aphidomorpha</taxon>
        <taxon>Aphidoidea</taxon>
        <taxon>Aphididae</taxon>
        <taxon>Lachninae</taxon>
        <taxon>Cinara</taxon>
    </lineage>
</organism>
<reference evidence="1 2" key="1">
    <citation type="submission" date="2019-08" db="EMBL/GenBank/DDBJ databases">
        <authorList>
            <person name="Alioto T."/>
            <person name="Alioto T."/>
            <person name="Gomez Garrido J."/>
        </authorList>
    </citation>
    <scope>NUCLEOTIDE SEQUENCE [LARGE SCALE GENOMIC DNA]</scope>
</reference>
<name>A0A5E4MQN3_9HEMI</name>